<accession>A0ABU0BS55</accession>
<feature type="domain" description="Glycosyltransferase 2-like" evidence="1">
    <location>
        <begin position="7"/>
        <end position="109"/>
    </location>
</feature>
<organism evidence="2 3">
    <name type="scientific">Pararhizobium capsulatum DSM 1112</name>
    <dbReference type="NCBI Taxonomy" id="1121113"/>
    <lineage>
        <taxon>Bacteria</taxon>
        <taxon>Pseudomonadati</taxon>
        <taxon>Pseudomonadota</taxon>
        <taxon>Alphaproteobacteria</taxon>
        <taxon>Hyphomicrobiales</taxon>
        <taxon>Rhizobiaceae</taxon>
        <taxon>Rhizobium/Agrobacterium group</taxon>
        <taxon>Pararhizobium</taxon>
    </lineage>
</organism>
<comment type="caution">
    <text evidence="2">The sequence shown here is derived from an EMBL/GenBank/DDBJ whole genome shotgun (WGS) entry which is preliminary data.</text>
</comment>
<dbReference type="EMBL" id="JAUSVF010000001">
    <property type="protein sequence ID" value="MDQ0321093.1"/>
    <property type="molecule type" value="Genomic_DNA"/>
</dbReference>
<dbReference type="SUPFAM" id="SSF53448">
    <property type="entry name" value="Nucleotide-diphospho-sugar transferases"/>
    <property type="match status" value="1"/>
</dbReference>
<keyword evidence="3" id="KW-1185">Reference proteome</keyword>
<evidence type="ECO:0000313" key="3">
    <source>
        <dbReference type="Proteomes" id="UP001230207"/>
    </source>
</evidence>
<sequence>MSVPTISVIMPTHNRRDVLLRTLDLYRNQTLASAQYEIIVSDDGSTDGSEAAVTDFATQCAFALIYSRLADNAGPSVARNRAMMLARGSILVFVGDDIFPERDFLEQHLVWHREVYPDERAGVLGRVEWSEELGSTPLMRWLETEGTQFAYGRMVHGQVLDYGCLYTCNVSVKRAFLERTGERFCEELRFCEDSEWGLRLAQWGFELRYNAQARAKHFHPVSLSSSLSRMVALGRSTEALAKVSPTNFRRMINADRYEHRPLLAKMLSILLHPLAGRFLYRPLAAFCERRLAADRIFAICHASYFYRGLASKRLWHNDKAAG</sequence>
<dbReference type="Gene3D" id="3.90.550.10">
    <property type="entry name" value="Spore Coat Polysaccharide Biosynthesis Protein SpsA, Chain A"/>
    <property type="match status" value="1"/>
</dbReference>
<dbReference type="Proteomes" id="UP001230207">
    <property type="component" value="Unassembled WGS sequence"/>
</dbReference>
<gene>
    <name evidence="2" type="ORF">QO002_003231</name>
</gene>
<dbReference type="InterPro" id="IPR050834">
    <property type="entry name" value="Glycosyltransf_2"/>
</dbReference>
<dbReference type="RefSeq" id="WP_307231419.1">
    <property type="nucleotide sequence ID" value="NZ_JAUSVF010000001.1"/>
</dbReference>
<dbReference type="PANTHER" id="PTHR43685:SF3">
    <property type="entry name" value="SLR2126 PROTEIN"/>
    <property type="match status" value="1"/>
</dbReference>
<proteinExistence type="predicted"/>
<reference evidence="2 3" key="1">
    <citation type="submission" date="2023-07" db="EMBL/GenBank/DDBJ databases">
        <title>Genomic Encyclopedia of Type Strains, Phase IV (KMG-IV): sequencing the most valuable type-strain genomes for metagenomic binning, comparative biology and taxonomic classification.</title>
        <authorList>
            <person name="Goeker M."/>
        </authorList>
    </citation>
    <scope>NUCLEOTIDE SEQUENCE [LARGE SCALE GENOMIC DNA]</scope>
    <source>
        <strain evidence="2 3">DSM 1112</strain>
    </source>
</reference>
<dbReference type="Pfam" id="PF00535">
    <property type="entry name" value="Glycos_transf_2"/>
    <property type="match status" value="1"/>
</dbReference>
<dbReference type="PANTHER" id="PTHR43685">
    <property type="entry name" value="GLYCOSYLTRANSFERASE"/>
    <property type="match status" value="1"/>
</dbReference>
<name>A0ABU0BS55_9HYPH</name>
<evidence type="ECO:0000259" key="1">
    <source>
        <dbReference type="Pfam" id="PF00535"/>
    </source>
</evidence>
<dbReference type="CDD" id="cd00761">
    <property type="entry name" value="Glyco_tranf_GTA_type"/>
    <property type="match status" value="1"/>
</dbReference>
<dbReference type="InterPro" id="IPR001173">
    <property type="entry name" value="Glyco_trans_2-like"/>
</dbReference>
<dbReference type="InterPro" id="IPR029044">
    <property type="entry name" value="Nucleotide-diphossugar_trans"/>
</dbReference>
<protein>
    <submittedName>
        <fullName evidence="2">Glycosyltransferase involved in cell wall biosynthesis</fullName>
    </submittedName>
</protein>
<evidence type="ECO:0000313" key="2">
    <source>
        <dbReference type="EMBL" id="MDQ0321093.1"/>
    </source>
</evidence>